<dbReference type="EMBL" id="KK198758">
    <property type="protein sequence ID" value="KCW69878.1"/>
    <property type="molecule type" value="Genomic_DNA"/>
</dbReference>
<accession>A0A059BUE5</accession>
<dbReference type="KEGG" id="egr:104452049"/>
<evidence type="ECO:0000256" key="2">
    <source>
        <dbReference type="ARBA" id="ARBA00022737"/>
    </source>
</evidence>
<dbReference type="OrthoDB" id="185373at2759"/>
<dbReference type="GO" id="GO:0003729">
    <property type="term" value="F:mRNA binding"/>
    <property type="evidence" value="ECO:0000318"/>
    <property type="project" value="GO_Central"/>
</dbReference>
<evidence type="ECO:0008006" key="5">
    <source>
        <dbReference type="Google" id="ProtNLM"/>
    </source>
</evidence>
<dbReference type="InterPro" id="IPR002885">
    <property type="entry name" value="PPR_rpt"/>
</dbReference>
<evidence type="ECO:0000313" key="4">
    <source>
        <dbReference type="EMBL" id="KCW69878.1"/>
    </source>
</evidence>
<dbReference type="Pfam" id="PF13041">
    <property type="entry name" value="PPR_2"/>
    <property type="match status" value="2"/>
</dbReference>
<feature type="repeat" description="PPR" evidence="3">
    <location>
        <begin position="284"/>
        <end position="318"/>
    </location>
</feature>
<organism evidence="4">
    <name type="scientific">Eucalyptus grandis</name>
    <name type="common">Flooded gum</name>
    <dbReference type="NCBI Taxonomy" id="71139"/>
    <lineage>
        <taxon>Eukaryota</taxon>
        <taxon>Viridiplantae</taxon>
        <taxon>Streptophyta</taxon>
        <taxon>Embryophyta</taxon>
        <taxon>Tracheophyta</taxon>
        <taxon>Spermatophyta</taxon>
        <taxon>Magnoliopsida</taxon>
        <taxon>eudicotyledons</taxon>
        <taxon>Gunneridae</taxon>
        <taxon>Pentapetalae</taxon>
        <taxon>rosids</taxon>
        <taxon>malvids</taxon>
        <taxon>Myrtales</taxon>
        <taxon>Myrtaceae</taxon>
        <taxon>Myrtoideae</taxon>
        <taxon>Eucalypteae</taxon>
        <taxon>Eucalyptus</taxon>
    </lineage>
</organism>
<sequence>MNPRSLVASGRRFRQPLSALPSAVDLDHLKRLDHKDWLAPNEIIKIIKILRDPNSIIRALNRYEKRKDYKPNEALFTMAINRLARAEMFDPIEDIVRRIVKERPCRLSDEFFYNVIKIYGNMAGRINRAIETLYDMPKYDVWPSVKCFNYVLNLLVSWKLFDVVHEVYMRGPRLGIEVDACCLNILIKGLCKNGSLEAAFQMLDEFPKQRCRPNVKTFSTLMHGLCERGKVDDAKALLDRMENEGIFPDTITFNILISGLRKQERVEEAMELLERMKLKGCQPNAGSYQEVLYGLLDEGRFVEAKEFMAEMISTGINPSFVSYKSVIGGLCKEKLVGDVDWVLKRMIEQGFVPKMGMWRQILQSMFSRHALDDIFPEKLLESASLGEEKNGNDKLFP</sequence>
<dbReference type="InParanoid" id="A0A059BUE5"/>
<evidence type="ECO:0000256" key="3">
    <source>
        <dbReference type="PROSITE-ProRule" id="PRU00708"/>
    </source>
</evidence>
<dbReference type="Pfam" id="PF01535">
    <property type="entry name" value="PPR"/>
    <property type="match status" value="1"/>
</dbReference>
<dbReference type="Gene3D" id="1.25.40.10">
    <property type="entry name" value="Tetratricopeptide repeat domain"/>
    <property type="match status" value="3"/>
</dbReference>
<dbReference type="OMA" id="QGFVPKM"/>
<dbReference type="PROSITE" id="PS51375">
    <property type="entry name" value="PPR"/>
    <property type="match status" value="5"/>
</dbReference>
<feature type="repeat" description="PPR" evidence="3">
    <location>
        <begin position="214"/>
        <end position="248"/>
    </location>
</feature>
<comment type="similarity">
    <text evidence="1">Belongs to the PPR family. P subfamily.</text>
</comment>
<keyword evidence="2" id="KW-0677">Repeat</keyword>
<dbReference type="NCBIfam" id="TIGR00756">
    <property type="entry name" value="PPR"/>
    <property type="match status" value="5"/>
</dbReference>
<name>A0A059BUE5_EUCGR</name>
<feature type="repeat" description="PPR" evidence="3">
    <location>
        <begin position="319"/>
        <end position="353"/>
    </location>
</feature>
<dbReference type="AlphaFoldDB" id="A0A059BUE5"/>
<feature type="repeat" description="PPR" evidence="3">
    <location>
        <begin position="179"/>
        <end position="213"/>
    </location>
</feature>
<gene>
    <name evidence="4" type="ORF">EUGRSUZ_F03214</name>
</gene>
<evidence type="ECO:0000256" key="1">
    <source>
        <dbReference type="ARBA" id="ARBA00007626"/>
    </source>
</evidence>
<dbReference type="InterPro" id="IPR011990">
    <property type="entry name" value="TPR-like_helical_dom_sf"/>
</dbReference>
<dbReference type="eggNOG" id="KOG4197">
    <property type="taxonomic scope" value="Eukaryota"/>
</dbReference>
<reference evidence="4" key="1">
    <citation type="submission" date="2013-07" db="EMBL/GenBank/DDBJ databases">
        <title>The genome of Eucalyptus grandis.</title>
        <authorList>
            <person name="Schmutz J."/>
            <person name="Hayes R."/>
            <person name="Myburg A."/>
            <person name="Tuskan G."/>
            <person name="Grattapaglia D."/>
            <person name="Rokhsar D.S."/>
        </authorList>
    </citation>
    <scope>NUCLEOTIDE SEQUENCE</scope>
    <source>
        <tissue evidence="4">Leaf extractions</tissue>
    </source>
</reference>
<dbReference type="PANTHER" id="PTHR47939:SF14">
    <property type="entry name" value="PENTATRICOPEPTIDE REPEAT-CONTAINING PROTEIN MITOCHONDRIAL"/>
    <property type="match status" value="1"/>
</dbReference>
<protein>
    <recommendedName>
        <fullName evidence="5">Pentacotripeptide-repeat region of PRORP domain-containing protein</fullName>
    </recommendedName>
</protein>
<dbReference type="PANTHER" id="PTHR47939">
    <property type="entry name" value="MEMBRANE-ASSOCIATED SALT-INDUCIBLE PROTEIN-LIKE"/>
    <property type="match status" value="1"/>
</dbReference>
<dbReference type="Gramene" id="KCW69878">
    <property type="protein sequence ID" value="KCW69878"/>
    <property type="gene ID" value="EUGRSUZ_F03214"/>
</dbReference>
<feature type="repeat" description="PPR" evidence="3">
    <location>
        <begin position="249"/>
        <end position="283"/>
    </location>
</feature>
<proteinExistence type="inferred from homology"/>
<dbReference type="InterPro" id="IPR050667">
    <property type="entry name" value="PPR-containing_protein"/>
</dbReference>